<dbReference type="Proteomes" id="UP001595713">
    <property type="component" value="Unassembled WGS sequence"/>
</dbReference>
<dbReference type="InterPro" id="IPR038765">
    <property type="entry name" value="Papain-like_cys_pep_sf"/>
</dbReference>
<evidence type="ECO:0000256" key="4">
    <source>
        <dbReference type="ARBA" id="ARBA00022807"/>
    </source>
</evidence>
<dbReference type="PROSITE" id="PS51935">
    <property type="entry name" value="NLPC_P60"/>
    <property type="match status" value="1"/>
</dbReference>
<keyword evidence="7" id="KW-1185">Reference proteome</keyword>
<reference evidence="7" key="1">
    <citation type="journal article" date="2019" name="Int. J. Syst. Evol. Microbiol.">
        <title>The Global Catalogue of Microorganisms (GCM) 10K type strain sequencing project: providing services to taxonomists for standard genome sequencing and annotation.</title>
        <authorList>
            <consortium name="The Broad Institute Genomics Platform"/>
            <consortium name="The Broad Institute Genome Sequencing Center for Infectious Disease"/>
            <person name="Wu L."/>
            <person name="Ma J."/>
        </authorList>
    </citation>
    <scope>NUCLEOTIDE SEQUENCE [LARGE SCALE GENOMIC DNA]</scope>
    <source>
        <strain evidence="7">KCTC 42739</strain>
    </source>
</reference>
<evidence type="ECO:0000313" key="7">
    <source>
        <dbReference type="Proteomes" id="UP001595713"/>
    </source>
</evidence>
<dbReference type="SUPFAM" id="SSF54001">
    <property type="entry name" value="Cysteine proteinases"/>
    <property type="match status" value="1"/>
</dbReference>
<gene>
    <name evidence="6" type="ORF">ACFONA_17360</name>
</gene>
<dbReference type="InterPro" id="IPR000064">
    <property type="entry name" value="NLP_P60_dom"/>
</dbReference>
<keyword evidence="2" id="KW-0645">Protease</keyword>
<organism evidence="6 7">
    <name type="scientific">Sphingomonas hylomeconis</name>
    <dbReference type="NCBI Taxonomy" id="1395958"/>
    <lineage>
        <taxon>Bacteria</taxon>
        <taxon>Pseudomonadati</taxon>
        <taxon>Pseudomonadota</taxon>
        <taxon>Alphaproteobacteria</taxon>
        <taxon>Sphingomonadales</taxon>
        <taxon>Sphingomonadaceae</taxon>
        <taxon>Sphingomonas</taxon>
    </lineage>
</organism>
<accession>A0ABV7SYC9</accession>
<dbReference type="EMBL" id="JBHRXP010000009">
    <property type="protein sequence ID" value="MFC3581941.1"/>
    <property type="molecule type" value="Genomic_DNA"/>
</dbReference>
<proteinExistence type="inferred from homology"/>
<evidence type="ECO:0000256" key="1">
    <source>
        <dbReference type="ARBA" id="ARBA00007074"/>
    </source>
</evidence>
<sequence length="137" mass="14243">MAAARGAVGARYRLHGRDPRFGLDCVGLAGLALRAGGCTDSIPAGYALRGGTAGGMLDLIDRAALLRTDRPQPGDLLLFAVGPAQFHLAIKSADGIYHADALLRRVVERPGVPPWPLLAAWALIDDGPVRGIVLGEG</sequence>
<evidence type="ECO:0000256" key="3">
    <source>
        <dbReference type="ARBA" id="ARBA00022801"/>
    </source>
</evidence>
<evidence type="ECO:0000256" key="2">
    <source>
        <dbReference type="ARBA" id="ARBA00022670"/>
    </source>
</evidence>
<evidence type="ECO:0000259" key="5">
    <source>
        <dbReference type="PROSITE" id="PS51935"/>
    </source>
</evidence>
<keyword evidence="4" id="KW-0788">Thiol protease</keyword>
<feature type="domain" description="NlpC/P60" evidence="5">
    <location>
        <begin position="1"/>
        <end position="132"/>
    </location>
</feature>
<evidence type="ECO:0000313" key="6">
    <source>
        <dbReference type="EMBL" id="MFC3581941.1"/>
    </source>
</evidence>
<protein>
    <submittedName>
        <fullName evidence="6">Peptidoglycan endopeptidase</fullName>
    </submittedName>
</protein>
<keyword evidence="3" id="KW-0378">Hydrolase</keyword>
<name>A0ABV7SYC9_9SPHN</name>
<comment type="caution">
    <text evidence="6">The sequence shown here is derived from an EMBL/GenBank/DDBJ whole genome shotgun (WGS) entry which is preliminary data.</text>
</comment>
<comment type="similarity">
    <text evidence="1">Belongs to the peptidase C40 family.</text>
</comment>
<dbReference type="Gene3D" id="3.90.1720.10">
    <property type="entry name" value="endopeptidase domain like (from Nostoc punctiforme)"/>
    <property type="match status" value="1"/>
</dbReference>